<keyword evidence="2" id="KW-1185">Reference proteome</keyword>
<dbReference type="HOGENOM" id="CLU_114524_0_0_9"/>
<dbReference type="InterPro" id="IPR043132">
    <property type="entry name" value="BCAT-like_C"/>
</dbReference>
<dbReference type="InterPro" id="IPR001544">
    <property type="entry name" value="Aminotrans_IV"/>
</dbReference>
<dbReference type="KEGG" id="ccl:Clocl_1791"/>
<dbReference type="Pfam" id="PF01063">
    <property type="entry name" value="Aminotran_4"/>
    <property type="match status" value="1"/>
</dbReference>
<keyword evidence="1" id="KW-0032">Aminotransferase</keyword>
<proteinExistence type="predicted"/>
<dbReference type="SUPFAM" id="SSF56752">
    <property type="entry name" value="D-aminoacid aminotransferase-like PLP-dependent enzymes"/>
    <property type="match status" value="1"/>
</dbReference>
<evidence type="ECO:0000313" key="1">
    <source>
        <dbReference type="EMBL" id="AEV68400.1"/>
    </source>
</evidence>
<dbReference type="GO" id="GO:0008483">
    <property type="term" value="F:transaminase activity"/>
    <property type="evidence" value="ECO:0007669"/>
    <property type="project" value="UniProtKB-KW"/>
</dbReference>
<evidence type="ECO:0000313" key="2">
    <source>
        <dbReference type="Proteomes" id="UP000005435"/>
    </source>
</evidence>
<dbReference type="eggNOG" id="COG0115">
    <property type="taxonomic scope" value="Bacteria"/>
</dbReference>
<organism evidence="1 2">
    <name type="scientific">Acetivibrio clariflavus (strain DSM 19732 / NBRC 101661 / EBR45)</name>
    <name type="common">Clostridium clariflavum</name>
    <dbReference type="NCBI Taxonomy" id="720554"/>
    <lineage>
        <taxon>Bacteria</taxon>
        <taxon>Bacillati</taxon>
        <taxon>Bacillota</taxon>
        <taxon>Clostridia</taxon>
        <taxon>Eubacteriales</taxon>
        <taxon>Oscillospiraceae</taxon>
        <taxon>Acetivibrio</taxon>
    </lineage>
</organism>
<dbReference type="Proteomes" id="UP000005435">
    <property type="component" value="Chromosome"/>
</dbReference>
<dbReference type="InterPro" id="IPR036038">
    <property type="entry name" value="Aminotransferase-like"/>
</dbReference>
<dbReference type="OrthoDB" id="1148709at2"/>
<dbReference type="Gene3D" id="3.20.10.10">
    <property type="entry name" value="D-amino Acid Aminotransferase, subunit A, domain 2"/>
    <property type="match status" value="1"/>
</dbReference>
<dbReference type="AlphaFoldDB" id="G8LU12"/>
<dbReference type="InterPro" id="IPR043131">
    <property type="entry name" value="BCAT-like_N"/>
</dbReference>
<dbReference type="EMBL" id="CP003065">
    <property type="protein sequence ID" value="AEV68400.1"/>
    <property type="molecule type" value="Genomic_DNA"/>
</dbReference>
<gene>
    <name evidence="1" type="ordered locus">Clocl_1791</name>
</gene>
<dbReference type="STRING" id="720554.Clocl_1791"/>
<keyword evidence="1" id="KW-0808">Transferase</keyword>
<accession>G8LU12</accession>
<dbReference type="GO" id="GO:0016829">
    <property type="term" value="F:lyase activity"/>
    <property type="evidence" value="ECO:0007669"/>
    <property type="project" value="UniProtKB-KW"/>
</dbReference>
<dbReference type="Gene3D" id="3.30.470.10">
    <property type="match status" value="1"/>
</dbReference>
<reference evidence="2" key="1">
    <citation type="submission" date="2011-12" db="EMBL/GenBank/DDBJ databases">
        <title>Complete sequence of Clostridium clariflavum DSM 19732.</title>
        <authorList>
            <consortium name="US DOE Joint Genome Institute"/>
            <person name="Lucas S."/>
            <person name="Han J."/>
            <person name="Lapidus A."/>
            <person name="Cheng J.-F."/>
            <person name="Goodwin L."/>
            <person name="Pitluck S."/>
            <person name="Peters L."/>
            <person name="Teshima H."/>
            <person name="Detter J.C."/>
            <person name="Han C."/>
            <person name="Tapia R."/>
            <person name="Land M."/>
            <person name="Hauser L."/>
            <person name="Kyrpides N."/>
            <person name="Ivanova N."/>
            <person name="Pagani I."/>
            <person name="Kitzmiller T."/>
            <person name="Lynd L."/>
            <person name="Izquierdo J."/>
            <person name="Woyke T."/>
        </authorList>
    </citation>
    <scope>NUCLEOTIDE SEQUENCE [LARGE SCALE GENOMIC DNA]</scope>
    <source>
        <strain evidence="2">DSM 19732 / NBRC 101661 / EBR45</strain>
    </source>
</reference>
<dbReference type="RefSeq" id="WP_014254986.1">
    <property type="nucleotide sequence ID" value="NC_016627.1"/>
</dbReference>
<name>G8LU12_ACECE</name>
<sequence length="197" mass="23317">MFRLVETIKLNDGVFENIDIHNERFNNSRKTLFGVENSIDLNEILHSCEYNKTGLYKCRVVYNKEIIKVEFVPYVLKQIKSLKVVRAEIDYSYKYEDRSDINKLLELRGSCDDILIVKNDRLTDTSAANIAFFDDDRWYTPLYPLLKGTEREKLLRERKIFEEDLRLDDLKRFHKAAIFSTMVNFGEIIIPVSNIVY</sequence>
<keyword evidence="1" id="KW-0456">Lyase</keyword>
<reference evidence="1 2" key="2">
    <citation type="journal article" date="2012" name="Stand. Genomic Sci.">
        <title>Complete Genome Sequence of Clostridium clariflavum DSM 19732.</title>
        <authorList>
            <person name="Izquierdo J.A."/>
            <person name="Goodwin L."/>
            <person name="Davenport K.W."/>
            <person name="Teshima H."/>
            <person name="Bruce D."/>
            <person name="Detter C."/>
            <person name="Tapia R."/>
            <person name="Han S."/>
            <person name="Land M."/>
            <person name="Hauser L."/>
            <person name="Jeffries C.D."/>
            <person name="Han J."/>
            <person name="Pitluck S."/>
            <person name="Nolan M."/>
            <person name="Chen A."/>
            <person name="Huntemann M."/>
            <person name="Mavromatis K."/>
            <person name="Mikhailova N."/>
            <person name="Liolios K."/>
            <person name="Woyke T."/>
            <person name="Lynd L.R."/>
        </authorList>
    </citation>
    <scope>NUCLEOTIDE SEQUENCE [LARGE SCALE GENOMIC DNA]</scope>
    <source>
        <strain evidence="2">DSM 19732 / NBRC 101661 / EBR45</strain>
    </source>
</reference>
<protein>
    <submittedName>
        <fullName evidence="1">Branched-chain amino acid aminotransferase/4-amino-4-deoxychorismate lyase</fullName>
    </submittedName>
</protein>